<dbReference type="Gene3D" id="1.20.1280.50">
    <property type="match status" value="1"/>
</dbReference>
<dbReference type="PANTHER" id="PTHR34145">
    <property type="entry name" value="OS02G0105600 PROTEIN"/>
    <property type="match status" value="1"/>
</dbReference>
<dbReference type="EMBL" id="JBBPBK010000006">
    <property type="protein sequence ID" value="KAK9282608.1"/>
    <property type="molecule type" value="Genomic_DNA"/>
</dbReference>
<dbReference type="InterPro" id="IPR001810">
    <property type="entry name" value="F-box_dom"/>
</dbReference>
<sequence>MNRIENHLKSDETGVDLINVLTDDILLHILSFLTVKDAVKTSILSRRWRFLWAYISNLNFDHLTFLSRGPPINFQYRREDGDIVQLNRFRFIRQLDKFWQLYQDPKIDSFRVSFHFHPTFARYVDQWVSSAVKMGVEKLDIRFSDKYFYASPNNIVEEERYYFPWQLFSERKVPILKHLCLETCNLKLPSVFDGFNFLMTLYLEDVILNEGDVENILCNSLNLHKWTAKMCLAKLLQGCWSFPSAEAVKYFILPH</sequence>
<evidence type="ECO:0000313" key="2">
    <source>
        <dbReference type="EMBL" id="KAK9282608.1"/>
    </source>
</evidence>
<name>A0AAP0X1I1_LIQFO</name>
<evidence type="ECO:0000259" key="1">
    <source>
        <dbReference type="SMART" id="SM00256"/>
    </source>
</evidence>
<dbReference type="SMART" id="SM00256">
    <property type="entry name" value="FBOX"/>
    <property type="match status" value="1"/>
</dbReference>
<dbReference type="InterPro" id="IPR053781">
    <property type="entry name" value="F-box_AtFBL13-like"/>
</dbReference>
<accession>A0AAP0X1I1</accession>
<keyword evidence="3" id="KW-1185">Reference proteome</keyword>
<comment type="caution">
    <text evidence="2">The sequence shown here is derived from an EMBL/GenBank/DDBJ whole genome shotgun (WGS) entry which is preliminary data.</text>
</comment>
<dbReference type="CDD" id="cd22160">
    <property type="entry name" value="F-box_AtFBL13-like"/>
    <property type="match status" value="1"/>
</dbReference>
<evidence type="ECO:0000313" key="3">
    <source>
        <dbReference type="Proteomes" id="UP001415857"/>
    </source>
</evidence>
<proteinExistence type="predicted"/>
<reference evidence="2 3" key="1">
    <citation type="journal article" date="2024" name="Plant J.">
        <title>Genome sequences and population genomics reveal climatic adaptation and genomic divergence between two closely related sweetgum species.</title>
        <authorList>
            <person name="Xu W.Q."/>
            <person name="Ren C.Q."/>
            <person name="Zhang X.Y."/>
            <person name="Comes H.P."/>
            <person name="Liu X.H."/>
            <person name="Li Y.G."/>
            <person name="Kettle C.J."/>
            <person name="Jalonen R."/>
            <person name="Gaisberger H."/>
            <person name="Ma Y.Z."/>
            <person name="Qiu Y.X."/>
        </authorList>
    </citation>
    <scope>NUCLEOTIDE SEQUENCE [LARGE SCALE GENOMIC DNA]</scope>
    <source>
        <strain evidence="2">Hangzhou</strain>
    </source>
</reference>
<dbReference type="Pfam" id="PF23622">
    <property type="entry name" value="LRR_At1g61320_AtMIF1"/>
    <property type="match status" value="1"/>
</dbReference>
<dbReference type="InterPro" id="IPR036047">
    <property type="entry name" value="F-box-like_dom_sf"/>
</dbReference>
<dbReference type="Pfam" id="PF00646">
    <property type="entry name" value="F-box"/>
    <property type="match status" value="1"/>
</dbReference>
<protein>
    <recommendedName>
        <fullName evidence="1">F-box domain-containing protein</fullName>
    </recommendedName>
</protein>
<organism evidence="2 3">
    <name type="scientific">Liquidambar formosana</name>
    <name type="common">Formosan gum</name>
    <dbReference type="NCBI Taxonomy" id="63359"/>
    <lineage>
        <taxon>Eukaryota</taxon>
        <taxon>Viridiplantae</taxon>
        <taxon>Streptophyta</taxon>
        <taxon>Embryophyta</taxon>
        <taxon>Tracheophyta</taxon>
        <taxon>Spermatophyta</taxon>
        <taxon>Magnoliopsida</taxon>
        <taxon>eudicotyledons</taxon>
        <taxon>Gunneridae</taxon>
        <taxon>Pentapetalae</taxon>
        <taxon>Saxifragales</taxon>
        <taxon>Altingiaceae</taxon>
        <taxon>Liquidambar</taxon>
    </lineage>
</organism>
<dbReference type="SUPFAM" id="SSF81383">
    <property type="entry name" value="F-box domain"/>
    <property type="match status" value="1"/>
</dbReference>
<dbReference type="InterPro" id="IPR053772">
    <property type="entry name" value="At1g61320/At1g61330-like"/>
</dbReference>
<dbReference type="AlphaFoldDB" id="A0AAP0X1I1"/>
<dbReference type="Proteomes" id="UP001415857">
    <property type="component" value="Unassembled WGS sequence"/>
</dbReference>
<dbReference type="InterPro" id="IPR055357">
    <property type="entry name" value="LRR_At1g61320_AtMIF1"/>
</dbReference>
<dbReference type="PANTHER" id="PTHR34145:SF28">
    <property type="entry name" value="F-BOX DOMAIN-CONTAINING PROTEIN"/>
    <property type="match status" value="1"/>
</dbReference>
<feature type="domain" description="F-box" evidence="1">
    <location>
        <begin position="21"/>
        <end position="62"/>
    </location>
</feature>
<gene>
    <name evidence="2" type="ORF">L1049_010826</name>
</gene>